<dbReference type="Gene3D" id="4.10.60.10">
    <property type="entry name" value="Zinc finger, CCHC-type"/>
    <property type="match status" value="1"/>
</dbReference>
<gene>
    <name evidence="4" type="primary">gag-pol_41</name>
    <name evidence="4" type="ORF">CM83_33988</name>
</gene>
<dbReference type="GO" id="GO:0003676">
    <property type="term" value="F:nucleic acid binding"/>
    <property type="evidence" value="ECO:0007669"/>
    <property type="project" value="InterPro"/>
</dbReference>
<dbReference type="GO" id="GO:0008270">
    <property type="term" value="F:zinc ion binding"/>
    <property type="evidence" value="ECO:0007669"/>
    <property type="project" value="UniProtKB-KW"/>
</dbReference>
<feature type="compositionally biased region" description="Acidic residues" evidence="2">
    <location>
        <begin position="444"/>
        <end position="462"/>
    </location>
</feature>
<accession>A0A0A9Z081</accession>
<organism evidence="4">
    <name type="scientific">Lygus hesperus</name>
    <name type="common">Western plant bug</name>
    <dbReference type="NCBI Taxonomy" id="30085"/>
    <lineage>
        <taxon>Eukaryota</taxon>
        <taxon>Metazoa</taxon>
        <taxon>Ecdysozoa</taxon>
        <taxon>Arthropoda</taxon>
        <taxon>Hexapoda</taxon>
        <taxon>Insecta</taxon>
        <taxon>Pterygota</taxon>
        <taxon>Neoptera</taxon>
        <taxon>Paraneoptera</taxon>
        <taxon>Hemiptera</taxon>
        <taxon>Heteroptera</taxon>
        <taxon>Panheteroptera</taxon>
        <taxon>Cimicomorpha</taxon>
        <taxon>Miridae</taxon>
        <taxon>Mirini</taxon>
        <taxon>Lygus</taxon>
    </lineage>
</organism>
<evidence type="ECO:0000256" key="1">
    <source>
        <dbReference type="PROSITE-ProRule" id="PRU00047"/>
    </source>
</evidence>
<dbReference type="SUPFAM" id="SSF57756">
    <property type="entry name" value="Retrovirus zinc finger-like domains"/>
    <property type="match status" value="1"/>
</dbReference>
<dbReference type="SMART" id="SM00343">
    <property type="entry name" value="ZnF_C2HC"/>
    <property type="match status" value="2"/>
</dbReference>
<feature type="domain" description="CCHC-type" evidence="3">
    <location>
        <begin position="345"/>
        <end position="361"/>
    </location>
</feature>
<dbReference type="InterPro" id="IPR001878">
    <property type="entry name" value="Znf_CCHC"/>
</dbReference>
<proteinExistence type="predicted"/>
<evidence type="ECO:0000256" key="2">
    <source>
        <dbReference type="SAM" id="MobiDB-lite"/>
    </source>
</evidence>
<evidence type="ECO:0000313" key="4">
    <source>
        <dbReference type="EMBL" id="JAG38642.1"/>
    </source>
</evidence>
<dbReference type="InterPro" id="IPR036875">
    <property type="entry name" value="Znf_CCHC_sf"/>
</dbReference>
<name>A0A0A9Z081_LYGHE</name>
<protein>
    <submittedName>
        <fullName evidence="4">Gag-Pol polyprotein</fullName>
    </submittedName>
</protein>
<reference evidence="4" key="1">
    <citation type="journal article" date="2014" name="PLoS ONE">
        <title>Transcriptome-Based Identification of ABC Transporters in the Western Tarnished Plant Bug Lygus hesperus.</title>
        <authorList>
            <person name="Hull J.J."/>
            <person name="Chaney K."/>
            <person name="Geib S.M."/>
            <person name="Fabrick J.A."/>
            <person name="Brent C.S."/>
            <person name="Walsh D."/>
            <person name="Lavine L.C."/>
        </authorList>
    </citation>
    <scope>NUCLEOTIDE SEQUENCE</scope>
</reference>
<evidence type="ECO:0000259" key="3">
    <source>
        <dbReference type="PROSITE" id="PS50158"/>
    </source>
</evidence>
<reference evidence="4" key="2">
    <citation type="submission" date="2014-07" db="EMBL/GenBank/DDBJ databases">
        <authorList>
            <person name="Hull J."/>
        </authorList>
    </citation>
    <scope>NUCLEOTIDE SEQUENCE</scope>
</reference>
<dbReference type="Pfam" id="PF00098">
    <property type="entry name" value="zf-CCHC"/>
    <property type="match status" value="1"/>
</dbReference>
<dbReference type="PROSITE" id="PS50158">
    <property type="entry name" value="ZF_CCHC"/>
    <property type="match status" value="1"/>
</dbReference>
<feature type="region of interest" description="Disordered" evidence="2">
    <location>
        <begin position="442"/>
        <end position="489"/>
    </location>
</feature>
<keyword evidence="1" id="KW-0479">Metal-binding</keyword>
<keyword evidence="1" id="KW-0863">Zinc-finger</keyword>
<keyword evidence="1" id="KW-0862">Zinc</keyword>
<dbReference type="EMBL" id="GBHO01004962">
    <property type="protein sequence ID" value="JAG38642.1"/>
    <property type="molecule type" value="Transcribed_RNA"/>
</dbReference>
<sequence>DHLTQVPIMEEVNVEFQRSKRKLSQDFMAEVDMLRDDFLAVTDNFQRRATTLGLKYQRLIDGDQSTNDEDYITVKARQELMDEAKEFARKRASKIIPGISRSKISHLSQSNEPVSTLTRRPDFRVRYPTGDNKLGVDTDYSVWRHKVIVQIRAAGCEFLVDEKVEPDYAFEVAEVTQMSHLTMAYLVSNLSDHFQRLVARINSPKELLSALDRIKLPKNKISQFSLREQFGNLFYDPSKETMVSFLARFDDIEEKLKSCPGVVLDEGTVKHNLLLAVSQYCPSLMDAEKNTEGPGRTVQQIKEFLHLEEVNRGEIVRRQPNTVNPSVLVAAKPFRRQSISTQPMRCRTCGLFGHMKNECPNGKTVCYNCRKPADHLARDCPLEPTPQSLKHRKVKSAVKNLYQTKPSVERQPQKNMFMKKNQKPKTSIGKKNSRLERLRLVVDQETDDEEDHEVDTDAEEPEIAAIATERHSSPNLDGTAMSLFEGRLN</sequence>
<dbReference type="AlphaFoldDB" id="A0A0A9Z081"/>
<feature type="non-terminal residue" evidence="4">
    <location>
        <position position="1"/>
    </location>
</feature>